<dbReference type="Proteomes" id="UP000285712">
    <property type="component" value="Unassembled WGS sequence"/>
</dbReference>
<feature type="region of interest" description="Disordered" evidence="1">
    <location>
        <begin position="176"/>
        <end position="198"/>
    </location>
</feature>
<accession>A0A397AUN4</accession>
<evidence type="ECO:0000313" key="7">
    <source>
        <dbReference type="Proteomes" id="UP000266643"/>
    </source>
</evidence>
<evidence type="ECO:0000313" key="2">
    <source>
        <dbReference type="EMBL" id="RHY11510.1"/>
    </source>
</evidence>
<name>A0A397AUN4_APHAT</name>
<gene>
    <name evidence="3" type="ORF">DYB30_004904</name>
    <name evidence="4" type="ORF">DYB35_009793</name>
    <name evidence="2" type="ORF">DYB36_001762</name>
    <name evidence="5" type="ORF">DYB37_004459</name>
</gene>
<dbReference type="EMBL" id="QUSZ01005030">
    <property type="protein sequence ID" value="RHY11510.1"/>
    <property type="molecule type" value="Genomic_DNA"/>
</dbReference>
<dbReference type="AlphaFoldDB" id="A0A397AUN4"/>
<evidence type="ECO:0000313" key="6">
    <source>
        <dbReference type="Proteomes" id="UP000265427"/>
    </source>
</evidence>
<comment type="caution">
    <text evidence="2">The sequence shown here is derived from an EMBL/GenBank/DDBJ whole genome shotgun (WGS) entry which is preliminary data.</text>
</comment>
<dbReference type="Proteomes" id="UP000285430">
    <property type="component" value="Unassembled WGS sequence"/>
</dbReference>
<evidence type="ECO:0000313" key="5">
    <source>
        <dbReference type="EMBL" id="RHZ23480.1"/>
    </source>
</evidence>
<protein>
    <submittedName>
        <fullName evidence="2">Uncharacterized protein</fullName>
    </submittedName>
</protein>
<dbReference type="EMBL" id="QUTD01004485">
    <property type="protein sequence ID" value="RHY67806.1"/>
    <property type="molecule type" value="Genomic_DNA"/>
</dbReference>
<proteinExistence type="predicted"/>
<evidence type="ECO:0000256" key="1">
    <source>
        <dbReference type="SAM" id="MobiDB-lite"/>
    </source>
</evidence>
<sequence>MGMPHDVEWRSAEDALAYDVLLLKSVFTRLRRQSADEGILELDLFSKQQVIDELEVHEDQKLLRHRPNLRKLHTRLSSLNNIQESISFDTFRVTRVRDKTLSFDMTSALLKDLCRSQLEAESERRRLIRYKPMWCTRDAKLADNHPAATYNVRPSPSNFGLTSSCLGVLQTATYTHESREGGGGASGQVDSRQGGGRGAAVCTGLDANFVSAQSPSRAPELPDYGDRSN</sequence>
<evidence type="ECO:0000313" key="3">
    <source>
        <dbReference type="EMBL" id="RHY67806.1"/>
    </source>
</evidence>
<evidence type="ECO:0000313" key="8">
    <source>
        <dbReference type="Proteomes" id="UP000285430"/>
    </source>
</evidence>
<dbReference type="Proteomes" id="UP000266643">
    <property type="component" value="Unassembled WGS sequence"/>
</dbReference>
<dbReference type="EMBL" id="QUTG01004647">
    <property type="protein sequence ID" value="RHY87551.1"/>
    <property type="molecule type" value="Genomic_DNA"/>
</dbReference>
<dbReference type="EMBL" id="QUTH01002848">
    <property type="protein sequence ID" value="RHZ23480.1"/>
    <property type="molecule type" value="Genomic_DNA"/>
</dbReference>
<organism evidence="2 6">
    <name type="scientific">Aphanomyces astaci</name>
    <name type="common">Crayfish plague agent</name>
    <dbReference type="NCBI Taxonomy" id="112090"/>
    <lineage>
        <taxon>Eukaryota</taxon>
        <taxon>Sar</taxon>
        <taxon>Stramenopiles</taxon>
        <taxon>Oomycota</taxon>
        <taxon>Saprolegniomycetes</taxon>
        <taxon>Saprolegniales</taxon>
        <taxon>Verrucalvaceae</taxon>
        <taxon>Aphanomyces</taxon>
    </lineage>
</organism>
<dbReference type="VEuPathDB" id="FungiDB:H257_02176"/>
<evidence type="ECO:0000313" key="4">
    <source>
        <dbReference type="EMBL" id="RHY87551.1"/>
    </source>
</evidence>
<dbReference type="Proteomes" id="UP000265427">
    <property type="component" value="Unassembled WGS sequence"/>
</dbReference>
<reference evidence="6 7" key="1">
    <citation type="submission" date="2018-08" db="EMBL/GenBank/DDBJ databases">
        <title>Aphanomyces genome sequencing and annotation.</title>
        <authorList>
            <person name="Minardi D."/>
            <person name="Oidtmann B."/>
            <person name="Van Der Giezen M."/>
            <person name="Studholme D.J."/>
        </authorList>
    </citation>
    <scope>NUCLEOTIDE SEQUENCE [LARGE SCALE GENOMIC DNA]</scope>
    <source>
        <strain evidence="3 7">D2</strain>
        <strain evidence="5 8">Da</strain>
        <strain evidence="2 6">Kv</strain>
        <strain evidence="4 9">Sv</strain>
    </source>
</reference>
<evidence type="ECO:0000313" key="9">
    <source>
        <dbReference type="Proteomes" id="UP000285712"/>
    </source>
</evidence>